<comment type="similarity">
    <text evidence="1">Belongs to the DnaB/DnaD family.</text>
</comment>
<proteinExistence type="inferred from homology"/>
<dbReference type="InterPro" id="IPR034829">
    <property type="entry name" value="DnaD-like_sf"/>
</dbReference>
<dbReference type="NCBIfam" id="TIGR01446">
    <property type="entry name" value="DnaD_dom"/>
    <property type="match status" value="1"/>
</dbReference>
<sequence>MNYLKELNAFHDQVDMDSLSPSAITLWLTLMQLNNKTGWKKEFTLPASVVLGKSSLPETSFKRARKELKEKGYIRYTSLGRNKAPVYEMISRVIEPQVNEVAAPQADGQTDHSMDESTDALFKRNEMKRKETDEEGASPSNPHEFYQRNIGILSPFIAERITHWCEEMSDELVIEAMQRALKHNKRFFQYCEGILNRWQSLGVKSLHEARSEKLESRSKVRQKAEHGQSKEEFNDIFEELRRERNV</sequence>
<protein>
    <recommendedName>
        <fullName evidence="2">DnaB/C C-terminal domain-containing protein</fullName>
    </recommendedName>
</protein>
<dbReference type="EMBL" id="BMEL01000002">
    <property type="protein sequence ID" value="GGF17990.1"/>
    <property type="molecule type" value="Genomic_DNA"/>
</dbReference>
<dbReference type="Pfam" id="PF07261">
    <property type="entry name" value="DnaB_2"/>
    <property type="match status" value="1"/>
</dbReference>
<dbReference type="PANTHER" id="PTHR37293:SF5">
    <property type="entry name" value="DNA REPLICATION PROTEIN"/>
    <property type="match status" value="1"/>
</dbReference>
<dbReference type="PANTHER" id="PTHR37293">
    <property type="entry name" value="PHAGE REPLICATION PROTEIN-RELATED"/>
    <property type="match status" value="1"/>
</dbReference>
<keyword evidence="4" id="KW-1185">Reference proteome</keyword>
<feature type="domain" description="DnaB/C C-terminal" evidence="2">
    <location>
        <begin position="144"/>
        <end position="211"/>
    </location>
</feature>
<gene>
    <name evidence="3" type="ORF">GCM10010954_15960</name>
</gene>
<name>A0A917B1X1_HALAA</name>
<reference evidence="3" key="2">
    <citation type="submission" date="2020-09" db="EMBL/GenBank/DDBJ databases">
        <authorList>
            <person name="Sun Q."/>
            <person name="Zhou Y."/>
        </authorList>
    </citation>
    <scope>NUCLEOTIDE SEQUENCE</scope>
    <source>
        <strain evidence="3">CGMCC 1.12153</strain>
    </source>
</reference>
<comment type="caution">
    <text evidence="3">The sequence shown here is derived from an EMBL/GenBank/DDBJ whole genome shotgun (WGS) entry which is preliminary data.</text>
</comment>
<evidence type="ECO:0000313" key="3">
    <source>
        <dbReference type="EMBL" id="GGF17990.1"/>
    </source>
</evidence>
<dbReference type="InterPro" id="IPR006343">
    <property type="entry name" value="DnaB/C_C"/>
</dbReference>
<dbReference type="Gene3D" id="1.10.10.630">
    <property type="entry name" value="DnaD domain-like"/>
    <property type="match status" value="1"/>
</dbReference>
<dbReference type="AlphaFoldDB" id="A0A917B1X1"/>
<evidence type="ECO:0000259" key="2">
    <source>
        <dbReference type="Pfam" id="PF07261"/>
    </source>
</evidence>
<evidence type="ECO:0000256" key="1">
    <source>
        <dbReference type="ARBA" id="ARBA00093462"/>
    </source>
</evidence>
<organism evidence="3 4">
    <name type="scientific">Halobacillus andaensis</name>
    <dbReference type="NCBI Taxonomy" id="1176239"/>
    <lineage>
        <taxon>Bacteria</taxon>
        <taxon>Bacillati</taxon>
        <taxon>Bacillota</taxon>
        <taxon>Bacilli</taxon>
        <taxon>Bacillales</taxon>
        <taxon>Bacillaceae</taxon>
        <taxon>Halobacillus</taxon>
    </lineage>
</organism>
<dbReference type="SUPFAM" id="SSF158499">
    <property type="entry name" value="DnaD domain-like"/>
    <property type="match status" value="1"/>
</dbReference>
<dbReference type="InterPro" id="IPR053162">
    <property type="entry name" value="DnaD"/>
</dbReference>
<dbReference type="Proteomes" id="UP000660110">
    <property type="component" value="Unassembled WGS sequence"/>
</dbReference>
<dbReference type="RefSeq" id="WP_188376974.1">
    <property type="nucleotide sequence ID" value="NZ_BMEL01000002.1"/>
</dbReference>
<reference evidence="3" key="1">
    <citation type="journal article" date="2014" name="Int. J. Syst. Evol. Microbiol.">
        <title>Complete genome sequence of Corynebacterium casei LMG S-19264T (=DSM 44701T), isolated from a smear-ripened cheese.</title>
        <authorList>
            <consortium name="US DOE Joint Genome Institute (JGI-PGF)"/>
            <person name="Walter F."/>
            <person name="Albersmeier A."/>
            <person name="Kalinowski J."/>
            <person name="Ruckert C."/>
        </authorList>
    </citation>
    <scope>NUCLEOTIDE SEQUENCE</scope>
    <source>
        <strain evidence="3">CGMCC 1.12153</strain>
    </source>
</reference>
<evidence type="ECO:0000313" key="4">
    <source>
        <dbReference type="Proteomes" id="UP000660110"/>
    </source>
</evidence>
<accession>A0A917B1X1</accession>